<keyword evidence="2" id="KW-0963">Cytoplasm</keyword>
<comment type="caution">
    <text evidence="4">The sequence shown here is derived from an EMBL/GenBank/DDBJ whole genome shotgun (WGS) entry which is preliminary data.</text>
</comment>
<dbReference type="EMBL" id="CAJPDR010000066">
    <property type="protein sequence ID" value="CAF9913883.1"/>
    <property type="molecule type" value="Genomic_DNA"/>
</dbReference>
<accession>A0A8H3ICZ3</accession>
<dbReference type="GO" id="GO:0051879">
    <property type="term" value="F:Hsp90 protein binding"/>
    <property type="evidence" value="ECO:0007669"/>
    <property type="project" value="TreeGrafter"/>
</dbReference>
<evidence type="ECO:0000313" key="5">
    <source>
        <dbReference type="Proteomes" id="UP000664203"/>
    </source>
</evidence>
<dbReference type="InterPro" id="IPR011989">
    <property type="entry name" value="ARM-like"/>
</dbReference>
<reference evidence="4" key="1">
    <citation type="submission" date="2021-03" db="EMBL/GenBank/DDBJ databases">
        <authorList>
            <person name="Tagirdzhanova G."/>
        </authorList>
    </citation>
    <scope>NUCLEOTIDE SEQUENCE</scope>
</reference>
<dbReference type="Gene3D" id="1.25.10.100">
    <property type="match status" value="1"/>
</dbReference>
<dbReference type="InterPro" id="IPR016024">
    <property type="entry name" value="ARM-type_fold"/>
</dbReference>
<dbReference type="PANTHER" id="PTHR45994">
    <property type="entry name" value="FI21225P1"/>
    <property type="match status" value="1"/>
</dbReference>
<organism evidence="4 5">
    <name type="scientific">Alectoria fallacina</name>
    <dbReference type="NCBI Taxonomy" id="1903189"/>
    <lineage>
        <taxon>Eukaryota</taxon>
        <taxon>Fungi</taxon>
        <taxon>Dikarya</taxon>
        <taxon>Ascomycota</taxon>
        <taxon>Pezizomycotina</taxon>
        <taxon>Lecanoromycetes</taxon>
        <taxon>OSLEUM clade</taxon>
        <taxon>Lecanoromycetidae</taxon>
        <taxon>Lecanorales</taxon>
        <taxon>Lecanorineae</taxon>
        <taxon>Parmeliaceae</taxon>
        <taxon>Alectoria</taxon>
    </lineage>
</organism>
<dbReference type="Proteomes" id="UP000664203">
    <property type="component" value="Unassembled WGS sequence"/>
</dbReference>
<dbReference type="OrthoDB" id="5574718at2759"/>
<dbReference type="Pfam" id="PF11701">
    <property type="entry name" value="UNC45-central"/>
    <property type="match status" value="1"/>
</dbReference>
<protein>
    <recommendedName>
        <fullName evidence="3">UNC-45/Cro1/She4 central domain-containing protein</fullName>
    </recommendedName>
</protein>
<feature type="domain" description="UNC-45/Cro1/She4 central" evidence="3">
    <location>
        <begin position="225"/>
        <end position="375"/>
    </location>
</feature>
<dbReference type="Gene3D" id="1.25.10.10">
    <property type="entry name" value="Leucine-rich Repeat Variant"/>
    <property type="match status" value="1"/>
</dbReference>
<evidence type="ECO:0000313" key="4">
    <source>
        <dbReference type="EMBL" id="CAF9913883.1"/>
    </source>
</evidence>
<dbReference type="GO" id="GO:0005737">
    <property type="term" value="C:cytoplasm"/>
    <property type="evidence" value="ECO:0007669"/>
    <property type="project" value="UniProtKB-SubCell"/>
</dbReference>
<dbReference type="PANTHER" id="PTHR45994:SF1">
    <property type="entry name" value="FI21225P1"/>
    <property type="match status" value="1"/>
</dbReference>
<name>A0A8H3ICZ3_9LECA</name>
<dbReference type="InterPro" id="IPR024660">
    <property type="entry name" value="UCS_central_dom"/>
</dbReference>
<evidence type="ECO:0000256" key="2">
    <source>
        <dbReference type="ARBA" id="ARBA00022490"/>
    </source>
</evidence>
<dbReference type="AlphaFoldDB" id="A0A8H3ICZ3"/>
<keyword evidence="5" id="KW-1185">Reference proteome</keyword>
<gene>
    <name evidence="4" type="ORF">ALECFALPRED_009129</name>
</gene>
<comment type="subcellular location">
    <subcellularLocation>
        <location evidence="1">Cytoplasm</location>
    </subcellularLocation>
</comment>
<sequence>MANDAREARATTLASQALELIASGRDEDGSRALREAASLAPDNPYVKGTFDKIQSDDLQHHLQKLCSRFVTEHDERAGEEALSYLDRSAEVPGDVAKACLELVAKSEIFKNGKIQDGIVAGILREAPAAKVALARKLHENTTMVAFEQLFRLGDGSSNGMTDVLLDPAAWPTEYVREECEKDVFQLYLAKLIQVGDEENGRALRGIARLLAADTERLRTLIDEETFDVILSSLDNRNTVQVRSQATLVTAKYLDASGDNGQRTLTQFVTSRVTGQKNEDLVLAFSAAAGVFPVAPSPASTLFLTEGFVPALVPLLKKKAKSEKVELAALEMLSAACIDSACREAIKKHCTSWLQHILATGKDERPGLAAVILAKIQGPSSQATSSKDEMAAEEKNDAEDLVPRLKSMMVEDPLDSNQSSIEGLAYASVRPKAKELLAKDDEFLRKFLKNLRHSGPGSPLSFGGLTLLDNLTRYLPNLSEEQKRIAQLKAYANASKSAPQADPLDEDAAVTERCKAVVKAGAVSVLVGVRKNLSPNSMNTVVKILLSLSRTSSLRGTIAQQGGVRLLLQGYTLIMGSSTSDIEARRTAAHALARTLISIDPTLVFPSSGTMPLTSVIRPILSLLAEDSSSMTQGSRDLLPTFEALLALTNIASVPSSGAAESIIRQAYPTIEDLLLSSNALVQRAATQLVCNLVICPLGVEMFADESPAAARRMHILLAMADVEDIAARSAAAGALAVVTEFEGAVQAILARDRGMEIILGLVEDESGDRGIVHRACVCVMNAVSQDSETGKRAKEKVKALDGVETLNDLMIAYKDDDPITQCVGQALQVLTE</sequence>
<evidence type="ECO:0000256" key="1">
    <source>
        <dbReference type="ARBA" id="ARBA00004496"/>
    </source>
</evidence>
<evidence type="ECO:0000259" key="3">
    <source>
        <dbReference type="Pfam" id="PF11701"/>
    </source>
</evidence>
<proteinExistence type="predicted"/>
<dbReference type="SUPFAM" id="SSF48371">
    <property type="entry name" value="ARM repeat"/>
    <property type="match status" value="1"/>
</dbReference>